<dbReference type="GeneID" id="33936936"/>
<dbReference type="Proteomes" id="UP000078397">
    <property type="component" value="Unassembled WGS sequence"/>
</dbReference>
<sequence>MLHCLQEDEASSVQSEWRIWSGQRSFGGVRLRLDRVSFARSFGNNTYSMTWHGEKAPLRPLLHEASKIIVASGELGGTRRRLSFESGLGWEAECFINEVFDWRRRAKLNASNAGTPVMDTGPACQGQFHQGHQMIVLHLVKDRVLALVSRGVGG</sequence>
<name>A0A219APR5_METCM</name>
<reference evidence="1 2" key="1">
    <citation type="journal article" date="2016" name="PLoS Pathog.">
        <title>Biosynthesis of antibiotic leucinostatins in bio-control fungus Purpureocillium lilacinum and their inhibition on phytophthora revealed by genome mining.</title>
        <authorList>
            <person name="Wang G."/>
            <person name="Liu Z."/>
            <person name="Lin R."/>
            <person name="Li E."/>
            <person name="Mao Z."/>
            <person name="Ling J."/>
            <person name="Yang Y."/>
            <person name="Yin W.B."/>
            <person name="Xie B."/>
        </authorList>
    </citation>
    <scope>NUCLEOTIDE SEQUENCE [LARGE SCALE GENOMIC DNA]</scope>
    <source>
        <strain evidence="1">170</strain>
    </source>
</reference>
<evidence type="ECO:0000313" key="2">
    <source>
        <dbReference type="Proteomes" id="UP000078397"/>
    </source>
</evidence>
<comment type="caution">
    <text evidence="1">The sequence shown here is derived from an EMBL/GenBank/DDBJ whole genome shotgun (WGS) entry which is preliminary data.</text>
</comment>
<keyword evidence="2" id="KW-1185">Reference proteome</keyword>
<accession>A0A219APR5</accession>
<protein>
    <submittedName>
        <fullName evidence="1">Uncharacterized protein</fullName>
    </submittedName>
</protein>
<evidence type="ECO:0000313" key="1">
    <source>
        <dbReference type="EMBL" id="OWT42810.1"/>
    </source>
</evidence>
<dbReference type="KEGG" id="pchm:VFPPC_18065"/>
<proteinExistence type="predicted"/>
<organism evidence="1 2">
    <name type="scientific">Pochonia chlamydosporia 170</name>
    <dbReference type="NCBI Taxonomy" id="1380566"/>
    <lineage>
        <taxon>Eukaryota</taxon>
        <taxon>Fungi</taxon>
        <taxon>Dikarya</taxon>
        <taxon>Ascomycota</taxon>
        <taxon>Pezizomycotina</taxon>
        <taxon>Sordariomycetes</taxon>
        <taxon>Hypocreomycetidae</taxon>
        <taxon>Hypocreales</taxon>
        <taxon>Clavicipitaceae</taxon>
        <taxon>Pochonia</taxon>
    </lineage>
</organism>
<dbReference type="RefSeq" id="XP_022285284.1">
    <property type="nucleotide sequence ID" value="XM_022429724.1"/>
</dbReference>
<dbReference type="EMBL" id="LSBJ02000006">
    <property type="protein sequence ID" value="OWT42810.1"/>
    <property type="molecule type" value="Genomic_DNA"/>
</dbReference>
<gene>
    <name evidence="1" type="ORF">VFPPC_18065</name>
</gene>
<dbReference type="AlphaFoldDB" id="A0A219APR5"/>